<dbReference type="GO" id="GO:0003700">
    <property type="term" value="F:DNA-binding transcription factor activity"/>
    <property type="evidence" value="ECO:0007669"/>
    <property type="project" value="TreeGrafter"/>
</dbReference>
<dbReference type="GO" id="GO:0000976">
    <property type="term" value="F:transcription cis-regulatory region binding"/>
    <property type="evidence" value="ECO:0007669"/>
    <property type="project" value="TreeGrafter"/>
</dbReference>
<dbReference type="InterPro" id="IPR000843">
    <property type="entry name" value="HTH_LacI"/>
</dbReference>
<dbReference type="Gene3D" id="3.40.50.2300">
    <property type="match status" value="2"/>
</dbReference>
<accession>H0E2E2</accession>
<evidence type="ECO:0000256" key="1">
    <source>
        <dbReference type="ARBA" id="ARBA00023015"/>
    </source>
</evidence>
<dbReference type="InterPro" id="IPR028082">
    <property type="entry name" value="Peripla_BP_I"/>
</dbReference>
<dbReference type="PROSITE" id="PS00356">
    <property type="entry name" value="HTH_LACI_1"/>
    <property type="match status" value="1"/>
</dbReference>
<dbReference type="InterPro" id="IPR046335">
    <property type="entry name" value="LacI/GalR-like_sensor"/>
</dbReference>
<dbReference type="PROSITE" id="PS50932">
    <property type="entry name" value="HTH_LACI_2"/>
    <property type="match status" value="1"/>
</dbReference>
<keyword evidence="3" id="KW-0804">Transcription</keyword>
<keyword evidence="2" id="KW-0238">DNA-binding</keyword>
<dbReference type="OrthoDB" id="59108at2"/>
<keyword evidence="1" id="KW-0805">Transcription regulation</keyword>
<evidence type="ECO:0000256" key="3">
    <source>
        <dbReference type="ARBA" id="ARBA00023163"/>
    </source>
</evidence>
<dbReference type="EMBL" id="AGUD01000043">
    <property type="protein sequence ID" value="EHN12162.1"/>
    <property type="molecule type" value="Genomic_DNA"/>
</dbReference>
<dbReference type="PANTHER" id="PTHR30146:SF153">
    <property type="entry name" value="LACTOSE OPERON REPRESSOR"/>
    <property type="match status" value="1"/>
</dbReference>
<keyword evidence="6" id="KW-1185">Reference proteome</keyword>
<dbReference type="Pfam" id="PF13377">
    <property type="entry name" value="Peripla_BP_3"/>
    <property type="match status" value="1"/>
</dbReference>
<dbReference type="PATRIC" id="fig|1097667.3.peg.952"/>
<organism evidence="5 6">
    <name type="scientific">Patulibacter medicamentivorans</name>
    <dbReference type="NCBI Taxonomy" id="1097667"/>
    <lineage>
        <taxon>Bacteria</taxon>
        <taxon>Bacillati</taxon>
        <taxon>Actinomycetota</taxon>
        <taxon>Thermoleophilia</taxon>
        <taxon>Solirubrobacterales</taxon>
        <taxon>Patulibacteraceae</taxon>
        <taxon>Patulibacter</taxon>
    </lineage>
</organism>
<dbReference type="RefSeq" id="WP_007571486.1">
    <property type="nucleotide sequence ID" value="NZ_AGUD01000043.1"/>
</dbReference>
<dbReference type="SMART" id="SM00354">
    <property type="entry name" value="HTH_LACI"/>
    <property type="match status" value="1"/>
</dbReference>
<evidence type="ECO:0000259" key="4">
    <source>
        <dbReference type="PROSITE" id="PS50932"/>
    </source>
</evidence>
<dbReference type="CDD" id="cd06267">
    <property type="entry name" value="PBP1_LacI_sugar_binding-like"/>
    <property type="match status" value="1"/>
</dbReference>
<dbReference type="Pfam" id="PF00356">
    <property type="entry name" value="LacI"/>
    <property type="match status" value="1"/>
</dbReference>
<dbReference type="InterPro" id="IPR010982">
    <property type="entry name" value="Lambda_DNA-bd_dom_sf"/>
</dbReference>
<sequence length="334" mass="34965">MGSRPTIKDVAAAAGVSVATASMALRDTGRLSDATRERVKRTAAELGYHANPHARSLRGGRSRVLALTMPGIRPMPTVVGAVEYYVQLVGAAVATALEHDLALVVVPADPLALERLSVDGVIVVDPVTHDPLIDQLAARNIAIVTVGRPLGHHRGSFPVIDNDFVAGAREVLDHLAATGAARPALIACDPPDSFQQDSIDGYRQWCADHGVEPRIEMAASESQEDADRAAEALLGSGPAPDGVYGTVDQLAEAVLRAAPRHGRSIPGDLRVATCSDSELARRSSPPLTTLDDRGHEIGIAAVERLVRAIASPGEADQTTIPTDLIVRGSTVGSD</sequence>
<feature type="domain" description="HTH lacI-type" evidence="4">
    <location>
        <begin position="5"/>
        <end position="59"/>
    </location>
</feature>
<evidence type="ECO:0000256" key="2">
    <source>
        <dbReference type="ARBA" id="ARBA00023125"/>
    </source>
</evidence>
<gene>
    <name evidence="5" type="ORF">PAI11_09550</name>
</gene>
<evidence type="ECO:0000313" key="5">
    <source>
        <dbReference type="EMBL" id="EHN12162.1"/>
    </source>
</evidence>
<proteinExistence type="predicted"/>
<evidence type="ECO:0000313" key="6">
    <source>
        <dbReference type="Proteomes" id="UP000005143"/>
    </source>
</evidence>
<name>H0E2E2_9ACTN</name>
<dbReference type="SUPFAM" id="SSF53822">
    <property type="entry name" value="Periplasmic binding protein-like I"/>
    <property type="match status" value="1"/>
</dbReference>
<reference evidence="5 6" key="1">
    <citation type="journal article" date="2013" name="Biodegradation">
        <title>Quantitative proteomic analysis of ibuprofen-degrading Patulibacter sp. strain I11.</title>
        <authorList>
            <person name="Almeida B."/>
            <person name="Kjeldal H."/>
            <person name="Lolas I."/>
            <person name="Knudsen A.D."/>
            <person name="Carvalho G."/>
            <person name="Nielsen K.L."/>
            <person name="Barreto Crespo M.T."/>
            <person name="Stensballe A."/>
            <person name="Nielsen J.L."/>
        </authorList>
    </citation>
    <scope>NUCLEOTIDE SEQUENCE [LARGE SCALE GENOMIC DNA]</scope>
    <source>
        <strain evidence="5 6">I11</strain>
    </source>
</reference>
<dbReference type="PANTHER" id="PTHR30146">
    <property type="entry name" value="LACI-RELATED TRANSCRIPTIONAL REPRESSOR"/>
    <property type="match status" value="1"/>
</dbReference>
<comment type="caution">
    <text evidence="5">The sequence shown here is derived from an EMBL/GenBank/DDBJ whole genome shotgun (WGS) entry which is preliminary data.</text>
</comment>
<protein>
    <submittedName>
        <fullName evidence="5">Transcriptional regulator</fullName>
    </submittedName>
</protein>
<dbReference type="SUPFAM" id="SSF47413">
    <property type="entry name" value="lambda repressor-like DNA-binding domains"/>
    <property type="match status" value="1"/>
</dbReference>
<dbReference type="Gene3D" id="1.10.260.40">
    <property type="entry name" value="lambda repressor-like DNA-binding domains"/>
    <property type="match status" value="1"/>
</dbReference>
<dbReference type="CDD" id="cd01392">
    <property type="entry name" value="HTH_LacI"/>
    <property type="match status" value="1"/>
</dbReference>
<dbReference type="Proteomes" id="UP000005143">
    <property type="component" value="Unassembled WGS sequence"/>
</dbReference>
<dbReference type="AlphaFoldDB" id="H0E2E2"/>